<protein>
    <submittedName>
        <fullName evidence="1">Uncharacterized protein</fullName>
    </submittedName>
</protein>
<sequence>MEEELKQLYEAILNMNDKVSEISSKNEQLETLVTAMSRYIMENKNEDITEQEMTILDPFNLNGYKNISSANGSVFKVKSKAFCVNGRHAVDDGVAVMVCSKCNSIVCSQHDKGLSPPLCIGCIKEEINDIDPLDIYILDSVSKGKSINALRKNLKGSFKEFKESQAKLIKQGYLDKDILFRKIITQKGSLALSLGIKLYDLNLAENGS</sequence>
<evidence type="ECO:0000313" key="2">
    <source>
        <dbReference type="Proteomes" id="UP000009376"/>
    </source>
</evidence>
<dbReference type="EMBL" id="GG745551">
    <property type="protein sequence ID" value="EFD92875.1"/>
    <property type="molecule type" value="Genomic_DNA"/>
</dbReference>
<organism evidence="1 2">
    <name type="scientific">Candidatus Parvarchaeum acidophilus ARMAN-5</name>
    <dbReference type="NCBI Taxonomy" id="662762"/>
    <lineage>
        <taxon>Archaea</taxon>
        <taxon>Candidatus Parvarchaeota</taxon>
        <taxon>Candidatus Parvarchaeum</taxon>
    </lineage>
</organism>
<gene>
    <name evidence="1" type="ORF">BJBARM5_0380</name>
</gene>
<proteinExistence type="predicted"/>
<name>D6GV74_PARA5</name>
<evidence type="ECO:0000313" key="1">
    <source>
        <dbReference type="EMBL" id="EFD92875.1"/>
    </source>
</evidence>
<accession>D6GV74</accession>
<dbReference type="AlphaFoldDB" id="D6GV74"/>
<dbReference type="Proteomes" id="UP000009376">
    <property type="component" value="Unassembled WGS sequence"/>
</dbReference>
<reference evidence="1 2" key="1">
    <citation type="journal article" date="2010" name="Proc. Natl. Acad. Sci. U.S.A.">
        <title>Enigmatic, ultrasmall, uncultivated Archaea.</title>
        <authorList>
            <person name="Baker B.J."/>
            <person name="Comolli L.R."/>
            <person name="Dick G.J."/>
            <person name="Hauser L.J."/>
            <person name="Hyatt D."/>
            <person name="Dill B.D."/>
            <person name="Land M.L."/>
            <person name="Verberkmoes N.C."/>
            <person name="Hettich R.L."/>
            <person name="Banfield J.F."/>
        </authorList>
    </citation>
    <scope>NUCLEOTIDE SEQUENCE [LARGE SCALE GENOMIC DNA]</scope>
</reference>